<dbReference type="InterPro" id="IPR011528">
    <property type="entry name" value="NERD"/>
</dbReference>
<accession>A0ABX3GER3</accession>
<dbReference type="Pfam" id="PF08378">
    <property type="entry name" value="NERD"/>
    <property type="match status" value="1"/>
</dbReference>
<evidence type="ECO:0000256" key="1">
    <source>
        <dbReference type="SAM" id="MobiDB-lite"/>
    </source>
</evidence>
<organism evidence="3 4">
    <name type="scientific">Streptomyces amritsarensis</name>
    <dbReference type="NCBI Taxonomy" id="681158"/>
    <lineage>
        <taxon>Bacteria</taxon>
        <taxon>Bacillati</taxon>
        <taxon>Actinomycetota</taxon>
        <taxon>Actinomycetes</taxon>
        <taxon>Kitasatosporales</taxon>
        <taxon>Streptomycetaceae</taxon>
        <taxon>Streptomyces</taxon>
    </lineage>
</organism>
<evidence type="ECO:0000259" key="2">
    <source>
        <dbReference type="Pfam" id="PF08378"/>
    </source>
</evidence>
<comment type="caution">
    <text evidence="3">The sequence shown here is derived from an EMBL/GenBank/DDBJ whole genome shotgun (WGS) entry which is preliminary data.</text>
</comment>
<feature type="domain" description="NERD" evidence="2">
    <location>
        <begin position="117"/>
        <end position="161"/>
    </location>
</feature>
<name>A0ABX3GER3_9ACTN</name>
<evidence type="ECO:0000313" key="3">
    <source>
        <dbReference type="EMBL" id="OLZ74045.1"/>
    </source>
</evidence>
<feature type="compositionally biased region" description="Pro residues" evidence="1">
    <location>
        <begin position="265"/>
        <end position="279"/>
    </location>
</feature>
<gene>
    <name evidence="3" type="ORF">AVW11_00845</name>
</gene>
<feature type="region of interest" description="Disordered" evidence="1">
    <location>
        <begin position="256"/>
        <end position="293"/>
    </location>
</feature>
<evidence type="ECO:0000313" key="4">
    <source>
        <dbReference type="Proteomes" id="UP000187151"/>
    </source>
</evidence>
<keyword evidence="4" id="KW-1185">Reference proteome</keyword>
<protein>
    <recommendedName>
        <fullName evidence="2">NERD domain-containing protein</fullName>
    </recommendedName>
</protein>
<reference evidence="3 4" key="1">
    <citation type="submission" date="2016-01" db="EMBL/GenBank/DDBJ databases">
        <title>Streptomyces amritsarensis strain MTCC 11845 genome sequencing and assembly.</title>
        <authorList>
            <person name="Sharma D."/>
            <person name="Nair G.R."/>
            <person name="Kaur G."/>
            <person name="Manhas R.K."/>
            <person name="Mayilraj S."/>
        </authorList>
    </citation>
    <scope>NUCLEOTIDE SEQUENCE [LARGE SCALE GENOMIC DNA]</scope>
    <source>
        <strain evidence="3 4">MTCC 11845</strain>
    </source>
</reference>
<proteinExistence type="predicted"/>
<sequence length="293" mass="31513">MRGLKVLPSGRPGRGRLYVNLPDGQAVAWYDRQANRISVLADDHREAVLAVLRPYLSGTVSIGPPPVPTPADLRRLAMPPDADLAPNRPGETLLAELEHGTAGTRSRHRLRQDLTAQQRMGDAFDALEPDGWRTLHCVPLPGFGRIDHLVIGPAGIFCVRTVPGRRQRAVIGDLLLTVGRAEPRPDPRWIRGAAARATAVLAAKVTPALAVVDASRLETAPTVRDIRILQPPTATPDLLAAPTALKPPDVEALFAQARDARTWLPPAPPPPSRPTPGPPGFEARGPGRRPGKR</sequence>
<dbReference type="EMBL" id="MQUR01000001">
    <property type="protein sequence ID" value="OLZ74045.1"/>
    <property type="molecule type" value="Genomic_DNA"/>
</dbReference>
<dbReference type="RefSeq" id="WP_076042894.1">
    <property type="nucleotide sequence ID" value="NZ_MQUR01000001.1"/>
</dbReference>
<dbReference type="Proteomes" id="UP000187151">
    <property type="component" value="Unassembled WGS sequence"/>
</dbReference>